<evidence type="ECO:0000313" key="1">
    <source>
        <dbReference type="EMBL" id="KKD39445.1"/>
    </source>
</evidence>
<organism evidence="1 2">
    <name type="scientific">Limnoraphis robusta CS-951</name>
    <dbReference type="NCBI Taxonomy" id="1637645"/>
    <lineage>
        <taxon>Bacteria</taxon>
        <taxon>Bacillati</taxon>
        <taxon>Cyanobacteriota</taxon>
        <taxon>Cyanophyceae</taxon>
        <taxon>Oscillatoriophycideae</taxon>
        <taxon>Oscillatoriales</taxon>
        <taxon>Sirenicapillariaceae</taxon>
        <taxon>Limnoraphis</taxon>
    </lineage>
</organism>
<comment type="caution">
    <text evidence="1">The sequence shown here is derived from an EMBL/GenBank/DDBJ whole genome shotgun (WGS) entry which is preliminary data.</text>
</comment>
<evidence type="ECO:0000313" key="2">
    <source>
        <dbReference type="Proteomes" id="UP000033607"/>
    </source>
</evidence>
<dbReference type="OrthoDB" id="458441at2"/>
<dbReference type="RefSeq" id="WP_046277092.1">
    <property type="nucleotide sequence ID" value="NZ_LATL02000140.1"/>
</dbReference>
<protein>
    <submittedName>
        <fullName evidence="1">Uncharacterized protein</fullName>
    </submittedName>
</protein>
<proteinExistence type="predicted"/>
<dbReference type="EMBL" id="LATL02000140">
    <property type="protein sequence ID" value="KKD39445.1"/>
    <property type="molecule type" value="Genomic_DNA"/>
</dbReference>
<reference evidence="1 2" key="1">
    <citation type="submission" date="2015-06" db="EMBL/GenBank/DDBJ databases">
        <title>Draft genome assembly of filamentous brackish cyanobacterium Limnoraphis robusta strain CS-951.</title>
        <authorList>
            <person name="Willis A."/>
            <person name="Parks M."/>
            <person name="Burford M.A."/>
        </authorList>
    </citation>
    <scope>NUCLEOTIDE SEQUENCE [LARGE SCALE GENOMIC DNA]</scope>
    <source>
        <strain evidence="1 2">CS-951</strain>
    </source>
</reference>
<name>A0A0F5YMM9_9CYAN</name>
<dbReference type="AlphaFoldDB" id="A0A0F5YMM9"/>
<sequence>MSSFKEFMDEAKKLPNKALPTSNLSISAIQGSLQSAVSVQLAPFLFPQDKAEKFSEQVSNLVQDKAFISKFSDSIGEPLENETEDEFVERSSNILRKMLYKKFGIKD</sequence>
<dbReference type="Proteomes" id="UP000033607">
    <property type="component" value="Unassembled WGS sequence"/>
</dbReference>
<accession>A0A0F5YMM9</accession>
<gene>
    <name evidence="1" type="ORF">WN50_03370</name>
</gene>